<sequence length="101" mass="9595">MTGLRLITGVPVAGGGPAAGGLAAAAGTGLRPTGAAGPAGGFHEVVTAVQAGVPPYGRNHLRPGDRLTASPRPSTASGGSQSRASLHAGGGHTVRAGQAVR</sequence>
<keyword evidence="3" id="KW-1185">Reference proteome</keyword>
<evidence type="ECO:0000256" key="1">
    <source>
        <dbReference type="SAM" id="MobiDB-lite"/>
    </source>
</evidence>
<dbReference type="Proteomes" id="UP001589709">
    <property type="component" value="Unassembled WGS sequence"/>
</dbReference>
<feature type="region of interest" description="Disordered" evidence="1">
    <location>
        <begin position="54"/>
        <end position="101"/>
    </location>
</feature>
<dbReference type="EMBL" id="JBHMCY010000048">
    <property type="protein sequence ID" value="MFB9465529.1"/>
    <property type="molecule type" value="Genomic_DNA"/>
</dbReference>
<feature type="region of interest" description="Disordered" evidence="1">
    <location>
        <begin position="1"/>
        <end position="40"/>
    </location>
</feature>
<comment type="caution">
    <text evidence="2">The sequence shown here is derived from an EMBL/GenBank/DDBJ whole genome shotgun (WGS) entry which is preliminary data.</text>
</comment>
<gene>
    <name evidence="2" type="ORF">ACFF45_23170</name>
</gene>
<evidence type="ECO:0008006" key="4">
    <source>
        <dbReference type="Google" id="ProtNLM"/>
    </source>
</evidence>
<accession>A0ABV5N5G8</accession>
<evidence type="ECO:0000313" key="3">
    <source>
        <dbReference type="Proteomes" id="UP001589709"/>
    </source>
</evidence>
<evidence type="ECO:0000313" key="2">
    <source>
        <dbReference type="EMBL" id="MFB9465529.1"/>
    </source>
</evidence>
<proteinExistence type="predicted"/>
<organism evidence="2 3">
    <name type="scientific">Streptomyces cinereospinus</name>
    <dbReference type="NCBI Taxonomy" id="285561"/>
    <lineage>
        <taxon>Bacteria</taxon>
        <taxon>Bacillati</taxon>
        <taxon>Actinomycetota</taxon>
        <taxon>Actinomycetes</taxon>
        <taxon>Kitasatosporales</taxon>
        <taxon>Streptomycetaceae</taxon>
        <taxon>Streptomyces</taxon>
    </lineage>
</organism>
<dbReference type="RefSeq" id="WP_381348359.1">
    <property type="nucleotide sequence ID" value="NZ_JBHMCY010000048.1"/>
</dbReference>
<feature type="compositionally biased region" description="Low complexity" evidence="1">
    <location>
        <begin position="20"/>
        <end position="36"/>
    </location>
</feature>
<protein>
    <recommendedName>
        <fullName evidence="4">Secreted protein</fullName>
    </recommendedName>
</protein>
<feature type="compositionally biased region" description="Polar residues" evidence="1">
    <location>
        <begin position="71"/>
        <end position="84"/>
    </location>
</feature>
<name>A0ABV5N5G8_9ACTN</name>
<reference evidence="2 3" key="1">
    <citation type="submission" date="2024-09" db="EMBL/GenBank/DDBJ databases">
        <authorList>
            <person name="Sun Q."/>
            <person name="Mori K."/>
        </authorList>
    </citation>
    <scope>NUCLEOTIDE SEQUENCE [LARGE SCALE GENOMIC DNA]</scope>
    <source>
        <strain evidence="2 3">JCM 6917</strain>
    </source>
</reference>